<dbReference type="Proteomes" id="UP000288197">
    <property type="component" value="Unassembled WGS sequence"/>
</dbReference>
<dbReference type="AlphaFoldDB" id="A0A369AVH8"/>
<protein>
    <submittedName>
        <fullName evidence="2">Uncharacterized protein</fullName>
    </submittedName>
</protein>
<gene>
    <name evidence="2" type="ORF">CBF32_11030</name>
</gene>
<organism evidence="2 3">
    <name type="scientific">Vagococcus fluvialis</name>
    <dbReference type="NCBI Taxonomy" id="2738"/>
    <lineage>
        <taxon>Bacteria</taxon>
        <taxon>Bacillati</taxon>
        <taxon>Bacillota</taxon>
        <taxon>Bacilli</taxon>
        <taxon>Lactobacillales</taxon>
        <taxon>Enterococcaceae</taxon>
        <taxon>Vagococcus</taxon>
    </lineage>
</organism>
<evidence type="ECO:0000313" key="3">
    <source>
        <dbReference type="Proteomes" id="UP000288197"/>
    </source>
</evidence>
<dbReference type="GeneID" id="63147237"/>
<feature type="transmembrane region" description="Helical" evidence="1">
    <location>
        <begin position="6"/>
        <end position="22"/>
    </location>
</feature>
<comment type="caution">
    <text evidence="2">The sequence shown here is derived from an EMBL/GenBank/DDBJ whole genome shotgun (WGS) entry which is preliminary data.</text>
</comment>
<feature type="transmembrane region" description="Helical" evidence="1">
    <location>
        <begin position="34"/>
        <end position="52"/>
    </location>
</feature>
<dbReference type="RefSeq" id="WP_114290306.1">
    <property type="nucleotide sequence ID" value="NZ_CP122523.1"/>
</dbReference>
<keyword evidence="3" id="KW-1185">Reference proteome</keyword>
<feature type="transmembrane region" description="Helical" evidence="1">
    <location>
        <begin position="58"/>
        <end position="76"/>
    </location>
</feature>
<evidence type="ECO:0000313" key="2">
    <source>
        <dbReference type="EMBL" id="RST99902.1"/>
    </source>
</evidence>
<keyword evidence="1" id="KW-0472">Membrane</keyword>
<name>A0A369AVH8_9ENTE</name>
<keyword evidence="1" id="KW-0812">Transmembrane</keyword>
<evidence type="ECO:0000256" key="1">
    <source>
        <dbReference type="SAM" id="Phobius"/>
    </source>
</evidence>
<keyword evidence="1" id="KW-1133">Transmembrane helix</keyword>
<proteinExistence type="predicted"/>
<reference evidence="2 3" key="1">
    <citation type="submission" date="2017-05" db="EMBL/GenBank/DDBJ databases">
        <title>Vagococcus spp. assemblies.</title>
        <authorList>
            <person name="Gulvik C.A."/>
        </authorList>
    </citation>
    <scope>NUCLEOTIDE SEQUENCE [LARGE SCALE GENOMIC DNA]</scope>
    <source>
        <strain evidence="2 3">NCFB 2497</strain>
    </source>
</reference>
<dbReference type="EMBL" id="NGJX01000013">
    <property type="protein sequence ID" value="RST99902.1"/>
    <property type="molecule type" value="Genomic_DNA"/>
</dbReference>
<sequence length="90" mass="10192">MTYLVAIVAFITFFGSQILIEKKKIPKILQEQKLLGIILISILGISVSLILAVLTKIVLIPVVITLFFASVISWKYREKFKEMESGKEHV</sequence>
<accession>A0A369AVH8</accession>